<evidence type="ECO:0000313" key="4">
    <source>
        <dbReference type="Proteomes" id="UP001320119"/>
    </source>
</evidence>
<protein>
    <recommendedName>
        <fullName evidence="5">Glycosyltransferase</fullName>
    </recommendedName>
</protein>
<feature type="domain" description="Glycosyl transferase family 1" evidence="1">
    <location>
        <begin position="184"/>
        <end position="323"/>
    </location>
</feature>
<feature type="domain" description="Glycosyltransferase subfamily 4-like N-terminal" evidence="2">
    <location>
        <begin position="13"/>
        <end position="167"/>
    </location>
</feature>
<proteinExistence type="predicted"/>
<dbReference type="RefSeq" id="WP_236982359.1">
    <property type="nucleotide sequence ID" value="NZ_AP023086.1"/>
</dbReference>
<reference evidence="3 4" key="1">
    <citation type="journal article" date="2022" name="IScience">
        <title>An ultrasensitive nanofiber-based assay for enzymatic hydrolysis and deep-sea microbial degradation of cellulose.</title>
        <authorList>
            <person name="Tsudome M."/>
            <person name="Tachioka M."/>
            <person name="Miyazaki M."/>
            <person name="Uchimura K."/>
            <person name="Tsuda M."/>
            <person name="Takaki Y."/>
            <person name="Deguchi S."/>
        </authorList>
    </citation>
    <scope>NUCLEOTIDE SEQUENCE [LARGE SCALE GENOMIC DNA]</scope>
    <source>
        <strain evidence="3 4">GE09</strain>
    </source>
</reference>
<gene>
    <name evidence="3" type="ORF">MARGE09_P2376</name>
</gene>
<dbReference type="PANTHER" id="PTHR12526">
    <property type="entry name" value="GLYCOSYLTRANSFERASE"/>
    <property type="match status" value="1"/>
</dbReference>
<accession>A0AAN2BKP3</accession>
<dbReference type="EMBL" id="AP023086">
    <property type="protein sequence ID" value="BCD98175.1"/>
    <property type="molecule type" value="Genomic_DNA"/>
</dbReference>
<dbReference type="AlphaFoldDB" id="A0AAN2BKP3"/>
<dbReference type="Pfam" id="PF13439">
    <property type="entry name" value="Glyco_transf_4"/>
    <property type="match status" value="1"/>
</dbReference>
<name>A0AAN2BKP3_9GAMM</name>
<sequence length="355" mass="38635">MTSAQIVQHLQPGGIEALALTLMEQQQGSIIISLEGAPQQAITQWPRLAPFRDRIFFLGKPSGFSIGTIKKLKEILLSHKVNAIHTHHIGPFIYGGIAAALNGIRKHVHTEHDGWHLQNAKHSGIQRCLNVLLQPTLVADAKQVAQAIKASTGAKSQIIYNGIDTEKFHPCESEINKYTLRLNWGLESTQYLLGSAGRLETVKGHEHLIRAVQHLPDTISLALAGTGSCEQALKKLATSLNLQHRIHFLGHIDHTENFYRMLDGFCLPSLNEGFPLAPLEAQACNIPSIVSNVGGAAETLCPSSGIAVEPANPRALADAILKQSRAPKHASPRPFICQNFSIDAMTNAYQQLLSA</sequence>
<evidence type="ECO:0008006" key="5">
    <source>
        <dbReference type="Google" id="ProtNLM"/>
    </source>
</evidence>
<keyword evidence="4" id="KW-1185">Reference proteome</keyword>
<dbReference type="InterPro" id="IPR028098">
    <property type="entry name" value="Glyco_trans_4-like_N"/>
</dbReference>
<dbReference type="SUPFAM" id="SSF53756">
    <property type="entry name" value="UDP-Glycosyltransferase/glycogen phosphorylase"/>
    <property type="match status" value="1"/>
</dbReference>
<dbReference type="Proteomes" id="UP001320119">
    <property type="component" value="Chromosome"/>
</dbReference>
<dbReference type="KEGG" id="marq:MARGE09_P2376"/>
<evidence type="ECO:0000259" key="2">
    <source>
        <dbReference type="Pfam" id="PF13439"/>
    </source>
</evidence>
<dbReference type="GO" id="GO:0016757">
    <property type="term" value="F:glycosyltransferase activity"/>
    <property type="evidence" value="ECO:0007669"/>
    <property type="project" value="InterPro"/>
</dbReference>
<organism evidence="3 4">
    <name type="scientific">Marinagarivorans cellulosilyticus</name>
    <dbReference type="NCBI Taxonomy" id="2721545"/>
    <lineage>
        <taxon>Bacteria</taxon>
        <taxon>Pseudomonadati</taxon>
        <taxon>Pseudomonadota</taxon>
        <taxon>Gammaproteobacteria</taxon>
        <taxon>Cellvibrionales</taxon>
        <taxon>Cellvibrionaceae</taxon>
        <taxon>Marinagarivorans</taxon>
    </lineage>
</organism>
<dbReference type="Pfam" id="PF00534">
    <property type="entry name" value="Glycos_transf_1"/>
    <property type="match status" value="1"/>
</dbReference>
<dbReference type="InterPro" id="IPR001296">
    <property type="entry name" value="Glyco_trans_1"/>
</dbReference>
<dbReference type="Gene3D" id="3.40.50.2000">
    <property type="entry name" value="Glycogen Phosphorylase B"/>
    <property type="match status" value="2"/>
</dbReference>
<evidence type="ECO:0000313" key="3">
    <source>
        <dbReference type="EMBL" id="BCD98175.1"/>
    </source>
</evidence>
<evidence type="ECO:0000259" key="1">
    <source>
        <dbReference type="Pfam" id="PF00534"/>
    </source>
</evidence>
<dbReference type="GO" id="GO:1901135">
    <property type="term" value="P:carbohydrate derivative metabolic process"/>
    <property type="evidence" value="ECO:0007669"/>
    <property type="project" value="UniProtKB-ARBA"/>
</dbReference>